<feature type="compositionally biased region" description="Pro residues" evidence="1">
    <location>
        <begin position="222"/>
        <end position="232"/>
    </location>
</feature>
<evidence type="ECO:0000256" key="1">
    <source>
        <dbReference type="SAM" id="MobiDB-lite"/>
    </source>
</evidence>
<protein>
    <recommendedName>
        <fullName evidence="2">J domain-containing protein</fullName>
    </recommendedName>
</protein>
<name>A0A194S1E8_RHOGW</name>
<evidence type="ECO:0000313" key="3">
    <source>
        <dbReference type="EMBL" id="KPV74422.1"/>
    </source>
</evidence>
<dbReference type="RefSeq" id="XP_018270471.1">
    <property type="nucleotide sequence ID" value="XM_018414507.1"/>
</dbReference>
<feature type="compositionally biased region" description="Basic residues" evidence="1">
    <location>
        <begin position="92"/>
        <end position="112"/>
    </location>
</feature>
<keyword evidence="4" id="KW-1185">Reference proteome</keyword>
<proteinExistence type="predicted"/>
<dbReference type="OrthoDB" id="2529689at2759"/>
<reference evidence="3 4" key="1">
    <citation type="journal article" date="2015" name="Front. Microbiol.">
        <title>Genome sequence of the plant growth promoting endophytic yeast Rhodotorula graminis WP1.</title>
        <authorList>
            <person name="Firrincieli A."/>
            <person name="Otillar R."/>
            <person name="Salamov A."/>
            <person name="Schmutz J."/>
            <person name="Khan Z."/>
            <person name="Redman R.S."/>
            <person name="Fleck N.D."/>
            <person name="Lindquist E."/>
            <person name="Grigoriev I.V."/>
            <person name="Doty S.L."/>
        </authorList>
    </citation>
    <scope>NUCLEOTIDE SEQUENCE [LARGE SCALE GENOMIC DNA]</scope>
    <source>
        <strain evidence="3 4">WP1</strain>
    </source>
</reference>
<dbReference type="AlphaFoldDB" id="A0A194S1E8"/>
<feature type="compositionally biased region" description="Pro residues" evidence="1">
    <location>
        <begin position="288"/>
        <end position="298"/>
    </location>
</feature>
<dbReference type="PANTHER" id="PTHR44825:SF1">
    <property type="entry name" value="DNAJ HOMOLOG SUBFAMILY C MEMBER 4"/>
    <property type="match status" value="1"/>
</dbReference>
<dbReference type="SUPFAM" id="SSF46565">
    <property type="entry name" value="Chaperone J-domain"/>
    <property type="match status" value="1"/>
</dbReference>
<dbReference type="OMA" id="AASHEMW"/>
<dbReference type="InterPro" id="IPR001623">
    <property type="entry name" value="DnaJ_domain"/>
</dbReference>
<dbReference type="PRINTS" id="PR00625">
    <property type="entry name" value="JDOMAIN"/>
</dbReference>
<dbReference type="InterPro" id="IPR036869">
    <property type="entry name" value="J_dom_sf"/>
</dbReference>
<dbReference type="GeneID" id="28974955"/>
<dbReference type="Gene3D" id="1.10.287.110">
    <property type="entry name" value="DnaJ domain"/>
    <property type="match status" value="1"/>
</dbReference>
<evidence type="ECO:0000313" key="4">
    <source>
        <dbReference type="Proteomes" id="UP000053890"/>
    </source>
</evidence>
<dbReference type="STRING" id="578459.A0A194S1E8"/>
<dbReference type="EMBL" id="KQ474080">
    <property type="protein sequence ID" value="KPV74422.1"/>
    <property type="molecule type" value="Genomic_DNA"/>
</dbReference>
<feature type="region of interest" description="Disordered" evidence="1">
    <location>
        <begin position="213"/>
        <end position="382"/>
    </location>
</feature>
<feature type="region of interest" description="Disordered" evidence="1">
    <location>
        <begin position="69"/>
        <end position="201"/>
    </location>
</feature>
<sequence>MAAPPPSHYALLSLSPSATPEQVRAAYLRLAKDRHPDRAPPEQREAAKRAFQDLAAAYRVLSDPALRRAYDASLARPSPPPPPPPRDARPARSPHPHPHPHQHQLPSARRRPSATPDSPFPGFRVPPGGYPHPLSLSRLPEPPSHPHPHGLAPRRARSPAPSTSSAVLRESGSGIALDPLGGLDPSFQGMQEVEQLPGGGIAWRGESVTVSFSSRPTYAPHDPFPPPPPRRAPSPAQLALPHSPSHTQHRRSSSLSHLVASPALPPHRPPPRRPPSPARTPSHAPSPLALPPLPPQPTRPHQHPHQHQHLPPPQHPAARAPRRPPSPARGPQLALAGRAHAQAQLALTAHAHESPRSVAVRQRRTSAGELGRARAPESPLFG</sequence>
<feature type="compositionally biased region" description="Basic residues" evidence="1">
    <location>
        <begin position="146"/>
        <end position="157"/>
    </location>
</feature>
<accession>A0A194S1E8</accession>
<feature type="compositionally biased region" description="Low complexity" evidence="1">
    <location>
        <begin position="339"/>
        <end position="349"/>
    </location>
</feature>
<feature type="compositionally biased region" description="Pro residues" evidence="1">
    <location>
        <begin position="263"/>
        <end position="278"/>
    </location>
</feature>
<dbReference type="Proteomes" id="UP000053890">
    <property type="component" value="Unassembled WGS sequence"/>
</dbReference>
<dbReference type="SMART" id="SM00271">
    <property type="entry name" value="DnaJ"/>
    <property type="match status" value="1"/>
</dbReference>
<evidence type="ECO:0000259" key="2">
    <source>
        <dbReference type="PROSITE" id="PS50076"/>
    </source>
</evidence>
<dbReference type="InterPro" id="IPR052763">
    <property type="entry name" value="DnaJ_C4"/>
</dbReference>
<organism evidence="3 4">
    <name type="scientific">Rhodotorula graminis (strain WP1)</name>
    <dbReference type="NCBI Taxonomy" id="578459"/>
    <lineage>
        <taxon>Eukaryota</taxon>
        <taxon>Fungi</taxon>
        <taxon>Dikarya</taxon>
        <taxon>Basidiomycota</taxon>
        <taxon>Pucciniomycotina</taxon>
        <taxon>Microbotryomycetes</taxon>
        <taxon>Sporidiobolales</taxon>
        <taxon>Sporidiobolaceae</taxon>
        <taxon>Rhodotorula</taxon>
    </lineage>
</organism>
<dbReference type="Pfam" id="PF00226">
    <property type="entry name" value="DnaJ"/>
    <property type="match status" value="1"/>
</dbReference>
<dbReference type="PANTHER" id="PTHR44825">
    <property type="match status" value="1"/>
</dbReference>
<feature type="domain" description="J" evidence="2">
    <location>
        <begin position="7"/>
        <end position="74"/>
    </location>
</feature>
<dbReference type="CDD" id="cd06257">
    <property type="entry name" value="DnaJ"/>
    <property type="match status" value="1"/>
</dbReference>
<gene>
    <name evidence="3" type="ORF">RHOBADRAFT_44912</name>
</gene>
<dbReference type="PROSITE" id="PS50076">
    <property type="entry name" value="DNAJ_2"/>
    <property type="match status" value="1"/>
</dbReference>